<dbReference type="InterPro" id="IPR007413">
    <property type="entry name" value="YcjX-like"/>
</dbReference>
<keyword evidence="2" id="KW-1185">Reference proteome</keyword>
<dbReference type="OrthoDB" id="9777645at2"/>
<dbReference type="EMBL" id="CP006912">
    <property type="protein sequence ID" value="AHB48953.1"/>
    <property type="molecule type" value="Genomic_DNA"/>
</dbReference>
<sequence>MRFPLDVRDLSLTVTDTWTRTGDRIADYLTPSLRLGVTGLARSGKTVFITTLIRNLTQGGRLPFFAPYADGRLMSANLEPQPDDEIPRFDYEAHIAALSAAPPDWPESTRRISEVRVALAFTPEHWLRRSLGIRRLNLDIVDYPGEWLLDLAMLNQNYADWSREALERARLPSRETTARDWLTYLATLDPDASEDEKTALTGAQLFTRYLTDARRDAAVATLGPGRFLMPGDLEGSPLLTFFPLDVPHDATPRRGSLHAMMARRYDSYVAHVVRPFFRDHFSRLDRQIVLVDVLGALAGGPEGVAELESALASVLGAFRPGVASWLASLVGARRIDRLLFAATKADHIHHTSHDRLEAILRLLTQRAAARAGEAGAETRVMALAALRATREAQIRDGGNALPCIVGVPLPGETVSGERFDGQREVAIFPGDLPEDPAAVLSGKSMLDTAFPRFRPPRLLPTQASGEMPSPPHIRLDRALDFLIGDWLP</sequence>
<dbReference type="Pfam" id="PF04317">
    <property type="entry name" value="DUF463"/>
    <property type="match status" value="1"/>
</dbReference>
<evidence type="ECO:0000313" key="2">
    <source>
        <dbReference type="Proteomes" id="UP000018542"/>
    </source>
</evidence>
<reference evidence="1 2" key="1">
    <citation type="journal article" date="2014" name="Genome Announc.">
        <title>Complete Genome Sequence of Hyphomicrobium nitrativorans Strain NL23, a Denitrifying Bacterium Isolated from Biofilm of a Methanol-Fed Denitrification System Treating Seawater at the Montreal Biodome.</title>
        <authorList>
            <person name="Martineau C."/>
            <person name="Villeneuve C."/>
            <person name="Mauffrey F."/>
            <person name="Villemur R."/>
        </authorList>
    </citation>
    <scope>NUCLEOTIDE SEQUENCE [LARGE SCALE GENOMIC DNA]</scope>
    <source>
        <strain evidence="1">NL23</strain>
    </source>
</reference>
<dbReference type="Proteomes" id="UP000018542">
    <property type="component" value="Chromosome"/>
</dbReference>
<gene>
    <name evidence="1" type="ORF">W911_11940</name>
</gene>
<protein>
    <submittedName>
        <fullName evidence="1">ATP/GTP-binding protein</fullName>
    </submittedName>
</protein>
<organism evidence="1 2">
    <name type="scientific">Hyphomicrobium nitrativorans NL23</name>
    <dbReference type="NCBI Taxonomy" id="1029756"/>
    <lineage>
        <taxon>Bacteria</taxon>
        <taxon>Pseudomonadati</taxon>
        <taxon>Pseudomonadota</taxon>
        <taxon>Alphaproteobacteria</taxon>
        <taxon>Hyphomicrobiales</taxon>
        <taxon>Hyphomicrobiaceae</taxon>
        <taxon>Hyphomicrobium</taxon>
    </lineage>
</organism>
<dbReference type="PATRIC" id="fig|1029756.8.peg.2478"/>
<dbReference type="KEGG" id="hni:W911_11940"/>
<dbReference type="PANTHER" id="PTHR38605">
    <property type="entry name" value="ATPASE-RELATED"/>
    <property type="match status" value="1"/>
</dbReference>
<name>V5SEJ9_9HYPH</name>
<accession>V5SEJ9</accession>
<dbReference type="RefSeq" id="WP_023787728.1">
    <property type="nucleotide sequence ID" value="NC_022997.1"/>
</dbReference>
<dbReference type="HOGENOM" id="CLU_043657_0_0_5"/>
<dbReference type="PANTHER" id="PTHR38605:SF1">
    <property type="entry name" value="ATPASE"/>
    <property type="match status" value="1"/>
</dbReference>
<evidence type="ECO:0000313" key="1">
    <source>
        <dbReference type="EMBL" id="AHB48953.1"/>
    </source>
</evidence>
<proteinExistence type="predicted"/>
<dbReference type="STRING" id="1029756.W911_11940"/>
<dbReference type="AlphaFoldDB" id="V5SEJ9"/>
<dbReference type="PIRSF" id="PIRSF019381">
    <property type="entry name" value="YcjX"/>
    <property type="match status" value="1"/>
</dbReference>